<keyword evidence="3" id="KW-1185">Reference proteome</keyword>
<accession>A0A369TK06</accession>
<protein>
    <recommendedName>
        <fullName evidence="4">DUF4136 domain-containing protein</fullName>
    </recommendedName>
</protein>
<reference evidence="2 3" key="1">
    <citation type="submission" date="2018-07" db="EMBL/GenBank/DDBJ databases">
        <title>Venubactetium sediminum gen. nov., sp. nov., isolated from a marine solar saltern.</title>
        <authorList>
            <person name="Wang S."/>
        </authorList>
    </citation>
    <scope>NUCLEOTIDE SEQUENCE [LARGE SCALE GENOMIC DNA]</scope>
    <source>
        <strain evidence="2 3">WD2A32</strain>
    </source>
</reference>
<evidence type="ECO:0008006" key="4">
    <source>
        <dbReference type="Google" id="ProtNLM"/>
    </source>
</evidence>
<evidence type="ECO:0000313" key="3">
    <source>
        <dbReference type="Proteomes" id="UP000253941"/>
    </source>
</evidence>
<evidence type="ECO:0000256" key="1">
    <source>
        <dbReference type="SAM" id="SignalP"/>
    </source>
</evidence>
<gene>
    <name evidence="2" type="ORF">DRB17_01995</name>
</gene>
<dbReference type="RefSeq" id="WP_114580502.1">
    <property type="nucleotide sequence ID" value="NZ_QPMH01000002.1"/>
</dbReference>
<sequence length="188" mass="19830">MIKPFVTITSVALAAAAVAGCAGQPTIENTYRSSYDPSLLSYAASKGGMKTEILGAPFPTGERTQLERAVTNRLEQAAPGPRMAFFTEAPADYTSPYRVVLLFDPAPGQPLHDLCNRPDLKSQPGDGPVKVTAAFCSSDRAITRVAGSVGNVQSADDPAFQNLIGQIAHGLFPTNNIDQNNGAGDFEM</sequence>
<comment type="caution">
    <text evidence="2">The sequence shown here is derived from an EMBL/GenBank/DDBJ whole genome shotgun (WGS) entry which is preliminary data.</text>
</comment>
<name>A0A369TK06_9PROT</name>
<keyword evidence="1" id="KW-0732">Signal</keyword>
<proteinExistence type="predicted"/>
<feature type="chain" id="PRO_5016770783" description="DUF4136 domain-containing protein" evidence="1">
    <location>
        <begin position="20"/>
        <end position="188"/>
    </location>
</feature>
<dbReference type="EMBL" id="QPMH01000002">
    <property type="protein sequence ID" value="RDD63246.1"/>
    <property type="molecule type" value="Genomic_DNA"/>
</dbReference>
<dbReference type="AlphaFoldDB" id="A0A369TK06"/>
<feature type="signal peptide" evidence="1">
    <location>
        <begin position="1"/>
        <end position="19"/>
    </location>
</feature>
<dbReference type="PROSITE" id="PS51257">
    <property type="entry name" value="PROKAR_LIPOPROTEIN"/>
    <property type="match status" value="1"/>
</dbReference>
<evidence type="ECO:0000313" key="2">
    <source>
        <dbReference type="EMBL" id="RDD63246.1"/>
    </source>
</evidence>
<organism evidence="2 3">
    <name type="scientific">Ferruginivarius sediminum</name>
    <dbReference type="NCBI Taxonomy" id="2661937"/>
    <lineage>
        <taxon>Bacteria</taxon>
        <taxon>Pseudomonadati</taxon>
        <taxon>Pseudomonadota</taxon>
        <taxon>Alphaproteobacteria</taxon>
        <taxon>Rhodospirillales</taxon>
        <taxon>Rhodospirillaceae</taxon>
        <taxon>Ferruginivarius</taxon>
    </lineage>
</organism>
<dbReference type="Proteomes" id="UP000253941">
    <property type="component" value="Unassembled WGS sequence"/>
</dbReference>